<dbReference type="RefSeq" id="WP_089705702.1">
    <property type="nucleotide sequence ID" value="NZ_FNII01000007.1"/>
</dbReference>
<name>A0A1H0DEH3_9GAMM</name>
<dbReference type="InterPro" id="IPR025513">
    <property type="entry name" value="DUF4401"/>
</dbReference>
<feature type="transmembrane region" description="Helical" evidence="1">
    <location>
        <begin position="32"/>
        <end position="58"/>
    </location>
</feature>
<dbReference type="EMBL" id="FNII01000007">
    <property type="protein sequence ID" value="SDN68512.1"/>
    <property type="molecule type" value="Genomic_DNA"/>
</dbReference>
<feature type="transmembrane region" description="Helical" evidence="1">
    <location>
        <begin position="149"/>
        <end position="172"/>
    </location>
</feature>
<evidence type="ECO:0000256" key="1">
    <source>
        <dbReference type="SAM" id="Phobius"/>
    </source>
</evidence>
<proteinExistence type="predicted"/>
<sequence length="359" mass="37921">MTHKATSLRARLHQAGIAVNESGMQASPQIPWFVRVLQAFSGWLAAMFLLGFIAMVAASVVESTLGSLSLGAMMLLAAFGLFCVTRSDVGEHLALAVSLAGQLLVAWGLANVWETSAYLWWVLLGLQCVLALVMPSHTHRGFSAFAASVALYMALAMSAMNPVASGMVLLALTALWLNEFRWPTRIPHVQAWGYGLLAGLLVIQGVAHTGGSLLYFDARTAGIWAALTPWLGVALVALALGALLLTRLDASLSARARGAAYVCAVVLLIVTYHVPSVGQGVVVMLLGVAVGHRLLVGVGVLSLLLGIGSYYYSLETTLLMKSVTLLLIGGLLLLLRLALRHWLGSTMSKQADGSPGHDA</sequence>
<dbReference type="AlphaFoldDB" id="A0A1H0DEH3"/>
<keyword evidence="1" id="KW-1133">Transmembrane helix</keyword>
<feature type="domain" description="DUF4401" evidence="2">
    <location>
        <begin position="31"/>
        <end position="339"/>
    </location>
</feature>
<feature type="transmembrane region" description="Helical" evidence="1">
    <location>
        <begin position="223"/>
        <end position="246"/>
    </location>
</feature>
<feature type="transmembrane region" description="Helical" evidence="1">
    <location>
        <begin position="118"/>
        <end position="137"/>
    </location>
</feature>
<dbReference type="Pfam" id="PF14351">
    <property type="entry name" value="DUF4401"/>
    <property type="match status" value="1"/>
</dbReference>
<evidence type="ECO:0000259" key="2">
    <source>
        <dbReference type="Pfam" id="PF14351"/>
    </source>
</evidence>
<keyword evidence="1" id="KW-0812">Transmembrane</keyword>
<feature type="transmembrane region" description="Helical" evidence="1">
    <location>
        <begin position="318"/>
        <end position="339"/>
    </location>
</feature>
<feature type="transmembrane region" description="Helical" evidence="1">
    <location>
        <begin position="64"/>
        <end position="84"/>
    </location>
</feature>
<keyword evidence="1" id="KW-0472">Membrane</keyword>
<dbReference type="OrthoDB" id="8527955at2"/>
<dbReference type="STRING" id="416873.SAMN04487951_10788"/>
<dbReference type="Proteomes" id="UP000199677">
    <property type="component" value="Unassembled WGS sequence"/>
</dbReference>
<evidence type="ECO:0000313" key="4">
    <source>
        <dbReference type="Proteomes" id="UP000199677"/>
    </source>
</evidence>
<gene>
    <name evidence="3" type="ORF">SAMN04487951_10788</name>
</gene>
<feature type="transmembrane region" description="Helical" evidence="1">
    <location>
        <begin position="192"/>
        <end position="216"/>
    </location>
</feature>
<feature type="transmembrane region" description="Helical" evidence="1">
    <location>
        <begin position="258"/>
        <end position="287"/>
    </location>
</feature>
<accession>A0A1H0DEH3</accession>
<feature type="transmembrane region" description="Helical" evidence="1">
    <location>
        <begin position="93"/>
        <end position="112"/>
    </location>
</feature>
<keyword evidence="4" id="KW-1185">Reference proteome</keyword>
<protein>
    <recommendedName>
        <fullName evidence="2">DUF4401 domain-containing protein</fullName>
    </recommendedName>
</protein>
<reference evidence="4" key="1">
    <citation type="submission" date="2016-10" db="EMBL/GenBank/DDBJ databases">
        <authorList>
            <person name="Varghese N."/>
            <person name="Submissions S."/>
        </authorList>
    </citation>
    <scope>NUCLEOTIDE SEQUENCE [LARGE SCALE GENOMIC DNA]</scope>
    <source>
        <strain evidence="4">CGMCC 1.6494</strain>
    </source>
</reference>
<evidence type="ECO:0000313" key="3">
    <source>
        <dbReference type="EMBL" id="SDN68512.1"/>
    </source>
</evidence>
<feature type="transmembrane region" description="Helical" evidence="1">
    <location>
        <begin position="294"/>
        <end position="312"/>
    </location>
</feature>
<organism evidence="3 4">
    <name type="scientific">Vreelandella arcis</name>
    <dbReference type="NCBI Taxonomy" id="416873"/>
    <lineage>
        <taxon>Bacteria</taxon>
        <taxon>Pseudomonadati</taxon>
        <taxon>Pseudomonadota</taxon>
        <taxon>Gammaproteobacteria</taxon>
        <taxon>Oceanospirillales</taxon>
        <taxon>Halomonadaceae</taxon>
        <taxon>Vreelandella</taxon>
    </lineage>
</organism>